<accession>C5BTV1</accession>
<proteinExistence type="predicted"/>
<keyword evidence="2" id="KW-1185">Reference proteome</keyword>
<dbReference type="AlphaFoldDB" id="C5BTV1"/>
<dbReference type="InterPro" id="IPR025990">
    <property type="entry name" value="zinc_ribbon_bacterial"/>
</dbReference>
<gene>
    <name evidence="1" type="ordered locus">TERTU_4027</name>
</gene>
<evidence type="ECO:0000313" key="2">
    <source>
        <dbReference type="Proteomes" id="UP000009080"/>
    </source>
</evidence>
<dbReference type="HOGENOM" id="CLU_189936_1_0_6"/>
<reference evidence="1 2" key="1">
    <citation type="journal article" date="2009" name="PLoS ONE">
        <title>The complete genome of Teredinibacter turnerae T7901: an intracellular endosymbiont of marine wood-boring bivalves (shipworms).</title>
        <authorList>
            <person name="Yang J.C."/>
            <person name="Madupu R."/>
            <person name="Durkin A.S."/>
            <person name="Ekborg N.A."/>
            <person name="Pedamallu C.S."/>
            <person name="Hostetler J.B."/>
            <person name="Radune D."/>
            <person name="Toms B.S."/>
            <person name="Henrissat B."/>
            <person name="Coutinho P.M."/>
            <person name="Schwarz S."/>
            <person name="Field L."/>
            <person name="Trindade-Silva A.E."/>
            <person name="Soares C.A.G."/>
            <person name="Elshahawi S."/>
            <person name="Hanora A."/>
            <person name="Schmidt E.W."/>
            <person name="Haygood M.G."/>
            <person name="Posfai J."/>
            <person name="Benner J."/>
            <person name="Madinger C."/>
            <person name="Nove J."/>
            <person name="Anton B."/>
            <person name="Chaudhary K."/>
            <person name="Foster J."/>
            <person name="Holman A."/>
            <person name="Kumar S."/>
            <person name="Lessard P.A."/>
            <person name="Luyten Y.A."/>
            <person name="Slatko B."/>
            <person name="Wood N."/>
            <person name="Wu B."/>
            <person name="Teplitski M."/>
            <person name="Mougous J.D."/>
            <person name="Ward N."/>
            <person name="Eisen J.A."/>
            <person name="Badger J.H."/>
            <person name="Distel D.L."/>
        </authorList>
    </citation>
    <scope>NUCLEOTIDE SEQUENCE [LARGE SCALE GENOMIC DNA]</scope>
    <source>
        <strain evidence="2">ATCC 39867 / T7901</strain>
    </source>
</reference>
<dbReference type="EMBL" id="CP001614">
    <property type="protein sequence ID" value="ACR12870.1"/>
    <property type="molecule type" value="Genomic_DNA"/>
</dbReference>
<dbReference type="STRING" id="377629.TERTU_4027"/>
<dbReference type="KEGG" id="ttu:TERTU_4027"/>
<protein>
    <recommendedName>
        <fullName evidence="3">CPXCG motif-containing cysteine-rich protein</fullName>
    </recommendedName>
</protein>
<dbReference type="PIRSF" id="PIRSF037225">
    <property type="entry name" value="UCP037225"/>
    <property type="match status" value="1"/>
</dbReference>
<dbReference type="OrthoDB" id="9814566at2"/>
<organism evidence="1 2">
    <name type="scientific">Teredinibacter turnerae (strain ATCC 39867 / T7901)</name>
    <dbReference type="NCBI Taxonomy" id="377629"/>
    <lineage>
        <taxon>Bacteria</taxon>
        <taxon>Pseudomonadati</taxon>
        <taxon>Pseudomonadota</taxon>
        <taxon>Gammaproteobacteria</taxon>
        <taxon>Cellvibrionales</taxon>
        <taxon>Cellvibrionaceae</taxon>
        <taxon>Teredinibacter</taxon>
    </lineage>
</organism>
<evidence type="ECO:0008006" key="3">
    <source>
        <dbReference type="Google" id="ProtNLM"/>
    </source>
</evidence>
<dbReference type="InterPro" id="IPR017143">
    <property type="entry name" value="UCP037225"/>
</dbReference>
<dbReference type="eggNOG" id="ENOG5033AIZ">
    <property type="taxonomic scope" value="Bacteria"/>
</dbReference>
<dbReference type="RefSeq" id="WP_015818983.1">
    <property type="nucleotide sequence ID" value="NC_012997.1"/>
</dbReference>
<sequence>MVFGTQLHNMLCPYCGEPIEILLDLSEAEQEFIEDCQVCCRPIQFSVSVDEVGEPQVRAISENDTW</sequence>
<evidence type="ECO:0000313" key="1">
    <source>
        <dbReference type="EMBL" id="ACR12870.1"/>
    </source>
</evidence>
<name>C5BTV1_TERTT</name>
<dbReference type="Proteomes" id="UP000009080">
    <property type="component" value="Chromosome"/>
</dbReference>
<dbReference type="Pfam" id="PF14255">
    <property type="entry name" value="Zn_ribbon_21"/>
    <property type="match status" value="1"/>
</dbReference>